<keyword evidence="4" id="KW-0862">Zinc</keyword>
<name>H9UIZ2_SPIAZ</name>
<accession>H9UIZ2</accession>
<dbReference type="InterPro" id="IPR022695">
    <property type="entry name" value="Histidinol_DH_monofunct"/>
</dbReference>
<feature type="active site" description="Proton acceptor" evidence="7">
    <location>
        <position position="332"/>
    </location>
</feature>
<dbReference type="FunFam" id="3.40.50.1980:FF:000026">
    <property type="entry name" value="Histidinol dehydrogenase"/>
    <property type="match status" value="1"/>
</dbReference>
<comment type="similarity">
    <text evidence="2 6 8">Belongs to the histidinol dehydrogenase family.</text>
</comment>
<dbReference type="InterPro" id="IPR001692">
    <property type="entry name" value="Histidinol_DH_CS"/>
</dbReference>
<protein>
    <submittedName>
        <fullName evidence="9">Histidinol dehydrogenase</fullName>
    </submittedName>
</protein>
<dbReference type="GO" id="GO:0005829">
    <property type="term" value="C:cytosol"/>
    <property type="evidence" value="ECO:0007669"/>
    <property type="project" value="TreeGrafter"/>
</dbReference>
<feature type="active site" description="Proton acceptor" evidence="7">
    <location>
        <position position="331"/>
    </location>
</feature>
<dbReference type="PRINTS" id="PR00083">
    <property type="entry name" value="HOLDHDRGNASE"/>
</dbReference>
<keyword evidence="3" id="KW-0479">Metal-binding</keyword>
<evidence type="ECO:0000256" key="4">
    <source>
        <dbReference type="ARBA" id="ARBA00022833"/>
    </source>
</evidence>
<dbReference type="GO" id="GO:0051287">
    <property type="term" value="F:NAD binding"/>
    <property type="evidence" value="ECO:0007669"/>
    <property type="project" value="InterPro"/>
</dbReference>
<dbReference type="PIRSF" id="PIRSF000099">
    <property type="entry name" value="Histidinol_dh"/>
    <property type="match status" value="1"/>
</dbReference>
<dbReference type="PATRIC" id="fig|889378.3.peg.1413"/>
<comment type="cofactor">
    <cofactor evidence="1">
        <name>Zn(2+)</name>
        <dbReference type="ChEBI" id="CHEBI:29105"/>
    </cofactor>
</comment>
<reference evidence="10" key="1">
    <citation type="journal article" date="2013" name="Stand. Genomic Sci.">
        <title>Complete genome sequence of the halophilic bacterium Spirochaeta africana type strain (Z-7692(T)) from the alkaline Lake Magadi in the East African Rift.</title>
        <authorList>
            <person name="Liolos K."/>
            <person name="Abt B."/>
            <person name="Scheuner C."/>
            <person name="Teshima H."/>
            <person name="Held B."/>
            <person name="Lapidus A."/>
            <person name="Nolan M."/>
            <person name="Lucas S."/>
            <person name="Deshpande S."/>
            <person name="Cheng J.F."/>
            <person name="Tapia R."/>
            <person name="Goodwin L.A."/>
            <person name="Pitluck S."/>
            <person name="Pagani I."/>
            <person name="Ivanova N."/>
            <person name="Mavromatis K."/>
            <person name="Mikhailova N."/>
            <person name="Huntemann M."/>
            <person name="Pati A."/>
            <person name="Chen A."/>
            <person name="Palaniappan K."/>
            <person name="Land M."/>
            <person name="Rohde M."/>
            <person name="Tindall B.J."/>
            <person name="Detter J.C."/>
            <person name="Goker M."/>
            <person name="Bristow J."/>
            <person name="Eisen J.A."/>
            <person name="Markowitz V."/>
            <person name="Hugenholtz P."/>
            <person name="Woyke T."/>
            <person name="Klenk H.P."/>
            <person name="Kyrpides N.C."/>
        </authorList>
    </citation>
    <scope>NUCLEOTIDE SEQUENCE</scope>
    <source>
        <strain evidence="10">ATCC 700263 / DSM 8902 / Z-7692</strain>
    </source>
</reference>
<dbReference type="CDD" id="cd06572">
    <property type="entry name" value="Histidinol_dh"/>
    <property type="match status" value="1"/>
</dbReference>
<evidence type="ECO:0000256" key="7">
    <source>
        <dbReference type="PIRSR" id="PIRSR000099-1"/>
    </source>
</evidence>
<dbReference type="GO" id="GO:0000105">
    <property type="term" value="P:L-histidine biosynthetic process"/>
    <property type="evidence" value="ECO:0007669"/>
    <property type="project" value="InterPro"/>
</dbReference>
<dbReference type="GO" id="GO:0046872">
    <property type="term" value="F:metal ion binding"/>
    <property type="evidence" value="ECO:0007669"/>
    <property type="project" value="UniProtKB-KW"/>
</dbReference>
<dbReference type="Pfam" id="PF00815">
    <property type="entry name" value="Histidinol_dh"/>
    <property type="match status" value="1"/>
</dbReference>
<organism evidence="9 10">
    <name type="scientific">Spirochaeta africana (strain ATCC 700263 / DSM 8902 / Z-7692)</name>
    <dbReference type="NCBI Taxonomy" id="889378"/>
    <lineage>
        <taxon>Bacteria</taxon>
        <taxon>Pseudomonadati</taxon>
        <taxon>Spirochaetota</taxon>
        <taxon>Spirochaetia</taxon>
        <taxon>Spirochaetales</taxon>
        <taxon>Spirochaetaceae</taxon>
        <taxon>Spirochaeta</taxon>
    </lineage>
</organism>
<keyword evidence="5 6" id="KW-0560">Oxidoreductase</keyword>
<dbReference type="HOGENOM" id="CLU_006732_3_0_12"/>
<evidence type="ECO:0000256" key="8">
    <source>
        <dbReference type="RuleBase" id="RU004175"/>
    </source>
</evidence>
<dbReference type="FunFam" id="3.40.50.1980:FF:000001">
    <property type="entry name" value="Histidinol dehydrogenase"/>
    <property type="match status" value="1"/>
</dbReference>
<dbReference type="eggNOG" id="COG0141">
    <property type="taxonomic scope" value="Bacteria"/>
</dbReference>
<dbReference type="PROSITE" id="PS00611">
    <property type="entry name" value="HISOL_DEHYDROGENASE"/>
    <property type="match status" value="1"/>
</dbReference>
<dbReference type="RefSeq" id="WP_014455469.1">
    <property type="nucleotide sequence ID" value="NC_017098.1"/>
</dbReference>
<dbReference type="STRING" id="889378.Spiaf_1422"/>
<dbReference type="KEGG" id="sfc:Spiaf_1422"/>
<evidence type="ECO:0000313" key="9">
    <source>
        <dbReference type="EMBL" id="AFG37485.1"/>
    </source>
</evidence>
<dbReference type="PANTHER" id="PTHR21256">
    <property type="entry name" value="HISTIDINOL DEHYDROGENASE HDH"/>
    <property type="match status" value="1"/>
</dbReference>
<dbReference type="Gene3D" id="3.40.50.1980">
    <property type="entry name" value="Nitrogenase molybdenum iron protein domain"/>
    <property type="match status" value="2"/>
</dbReference>
<evidence type="ECO:0000256" key="5">
    <source>
        <dbReference type="ARBA" id="ARBA00023002"/>
    </source>
</evidence>
<evidence type="ECO:0000256" key="2">
    <source>
        <dbReference type="ARBA" id="ARBA00010178"/>
    </source>
</evidence>
<dbReference type="EMBL" id="CP003282">
    <property type="protein sequence ID" value="AFG37485.1"/>
    <property type="molecule type" value="Genomic_DNA"/>
</dbReference>
<evidence type="ECO:0000256" key="6">
    <source>
        <dbReference type="PIRNR" id="PIRNR000099"/>
    </source>
</evidence>
<dbReference type="InterPro" id="IPR012131">
    <property type="entry name" value="Hstdl_DH"/>
</dbReference>
<dbReference type="SUPFAM" id="SSF53720">
    <property type="entry name" value="ALDH-like"/>
    <property type="match status" value="1"/>
</dbReference>
<dbReference type="Gene3D" id="1.20.5.1300">
    <property type="match status" value="1"/>
</dbReference>
<gene>
    <name evidence="9" type="ordered locus">Spiaf_1422</name>
</gene>
<dbReference type="PANTHER" id="PTHR21256:SF2">
    <property type="entry name" value="HISTIDINE BIOSYNTHESIS TRIFUNCTIONAL PROTEIN"/>
    <property type="match status" value="1"/>
</dbReference>
<dbReference type="InterPro" id="IPR016161">
    <property type="entry name" value="Ald_DH/histidinol_DH"/>
</dbReference>
<evidence type="ECO:0000313" key="10">
    <source>
        <dbReference type="Proteomes" id="UP000007383"/>
    </source>
</evidence>
<evidence type="ECO:0000256" key="3">
    <source>
        <dbReference type="ARBA" id="ARBA00022723"/>
    </source>
</evidence>
<keyword evidence="10" id="KW-1185">Reference proteome</keyword>
<dbReference type="Proteomes" id="UP000007383">
    <property type="component" value="Chromosome"/>
</dbReference>
<evidence type="ECO:0000256" key="1">
    <source>
        <dbReference type="ARBA" id="ARBA00001947"/>
    </source>
</evidence>
<proteinExistence type="inferred from homology"/>
<dbReference type="NCBIfam" id="TIGR00069">
    <property type="entry name" value="hisD"/>
    <property type="match status" value="1"/>
</dbReference>
<dbReference type="GO" id="GO:0004399">
    <property type="term" value="F:histidinol dehydrogenase activity"/>
    <property type="evidence" value="ECO:0007669"/>
    <property type="project" value="InterPro"/>
</dbReference>
<dbReference type="AlphaFoldDB" id="H9UIZ2"/>
<sequence>MQMQVRRWKDVSRDEQQRFLKRSELDISNIQDSIQDILDKVRADGDTALRALTNKLDKVDLSSIPLRITDEEFAAAADALDPAVKEALDHAFDNVTRFHKGQVPAADTMMEIEPGIIVGERHTPIDSVGLYVPHGRGSFPSMVYMQSIPAKLAGVPRIVMVTPPGPDGRVDPAVLYAAAATGVDEVYRVGGPHAIAALAYGTETIARVDKIQGPGSMYVTAAKRLLVGTVDIGMPAGPSESIIIADRHADPYTVALDLIIEAEHGSDSSAILISTSEPVAEAVADILPDLIDEVEEPRKGFLQDVFGNYGGIFLAGDLYEAADIVNQFAPEHLQIRTSEPWATMRLIRNASEILLGSHIPFSIANYITGPNAILPTGGNARTYSALSVRDFIKYSSVVYLEPSGYDRVAGKVTTLADYEGFQTHAKAIRERNRSL</sequence>